<feature type="region of interest" description="Disordered" evidence="1">
    <location>
        <begin position="17"/>
        <end position="128"/>
    </location>
</feature>
<feature type="compositionally biased region" description="Low complexity" evidence="1">
    <location>
        <begin position="17"/>
        <end position="30"/>
    </location>
</feature>
<dbReference type="AlphaFoldDB" id="A0A2R6WME5"/>
<feature type="compositionally biased region" description="Low complexity" evidence="1">
    <location>
        <begin position="74"/>
        <end position="89"/>
    </location>
</feature>
<organism evidence="2 3">
    <name type="scientific">Marchantia polymorpha</name>
    <name type="common">Common liverwort</name>
    <name type="synonym">Marchantia aquatica</name>
    <dbReference type="NCBI Taxonomy" id="3197"/>
    <lineage>
        <taxon>Eukaryota</taxon>
        <taxon>Viridiplantae</taxon>
        <taxon>Streptophyta</taxon>
        <taxon>Embryophyta</taxon>
        <taxon>Marchantiophyta</taxon>
        <taxon>Marchantiopsida</taxon>
        <taxon>Marchantiidae</taxon>
        <taxon>Marchantiales</taxon>
        <taxon>Marchantiaceae</taxon>
        <taxon>Marchantia</taxon>
    </lineage>
</organism>
<protein>
    <submittedName>
        <fullName evidence="2">Uncharacterized protein</fullName>
    </submittedName>
</protein>
<accession>A0A2R6WME5</accession>
<dbReference type="EMBL" id="KZ772746">
    <property type="protein sequence ID" value="PTQ35021.1"/>
    <property type="molecule type" value="Genomic_DNA"/>
</dbReference>
<name>A0A2R6WME5_MARPO</name>
<feature type="region of interest" description="Disordered" evidence="1">
    <location>
        <begin position="188"/>
        <end position="232"/>
    </location>
</feature>
<proteinExistence type="predicted"/>
<keyword evidence="3" id="KW-1185">Reference proteome</keyword>
<evidence type="ECO:0000313" key="2">
    <source>
        <dbReference type="EMBL" id="PTQ35021.1"/>
    </source>
</evidence>
<reference evidence="3" key="1">
    <citation type="journal article" date="2017" name="Cell">
        <title>Insights into land plant evolution garnered from the Marchantia polymorpha genome.</title>
        <authorList>
            <person name="Bowman J.L."/>
            <person name="Kohchi T."/>
            <person name="Yamato K.T."/>
            <person name="Jenkins J."/>
            <person name="Shu S."/>
            <person name="Ishizaki K."/>
            <person name="Yamaoka S."/>
            <person name="Nishihama R."/>
            <person name="Nakamura Y."/>
            <person name="Berger F."/>
            <person name="Adam C."/>
            <person name="Aki S.S."/>
            <person name="Althoff F."/>
            <person name="Araki T."/>
            <person name="Arteaga-Vazquez M.A."/>
            <person name="Balasubrmanian S."/>
            <person name="Barry K."/>
            <person name="Bauer D."/>
            <person name="Boehm C.R."/>
            <person name="Briginshaw L."/>
            <person name="Caballero-Perez J."/>
            <person name="Catarino B."/>
            <person name="Chen F."/>
            <person name="Chiyoda S."/>
            <person name="Chovatia M."/>
            <person name="Davies K.M."/>
            <person name="Delmans M."/>
            <person name="Demura T."/>
            <person name="Dierschke T."/>
            <person name="Dolan L."/>
            <person name="Dorantes-Acosta A.E."/>
            <person name="Eklund D.M."/>
            <person name="Florent S.N."/>
            <person name="Flores-Sandoval E."/>
            <person name="Fujiyama A."/>
            <person name="Fukuzawa H."/>
            <person name="Galik B."/>
            <person name="Grimanelli D."/>
            <person name="Grimwood J."/>
            <person name="Grossniklaus U."/>
            <person name="Hamada T."/>
            <person name="Haseloff J."/>
            <person name="Hetherington A.J."/>
            <person name="Higo A."/>
            <person name="Hirakawa Y."/>
            <person name="Hundley H.N."/>
            <person name="Ikeda Y."/>
            <person name="Inoue K."/>
            <person name="Inoue S.I."/>
            <person name="Ishida S."/>
            <person name="Jia Q."/>
            <person name="Kakita M."/>
            <person name="Kanazawa T."/>
            <person name="Kawai Y."/>
            <person name="Kawashima T."/>
            <person name="Kennedy M."/>
            <person name="Kinose K."/>
            <person name="Kinoshita T."/>
            <person name="Kohara Y."/>
            <person name="Koide E."/>
            <person name="Komatsu K."/>
            <person name="Kopischke S."/>
            <person name="Kubo M."/>
            <person name="Kyozuka J."/>
            <person name="Lagercrantz U."/>
            <person name="Lin S.S."/>
            <person name="Lindquist E."/>
            <person name="Lipzen A.M."/>
            <person name="Lu C.W."/>
            <person name="De Luna E."/>
            <person name="Martienssen R.A."/>
            <person name="Minamino N."/>
            <person name="Mizutani M."/>
            <person name="Mizutani M."/>
            <person name="Mochizuki N."/>
            <person name="Monte I."/>
            <person name="Mosher R."/>
            <person name="Nagasaki H."/>
            <person name="Nakagami H."/>
            <person name="Naramoto S."/>
            <person name="Nishitani K."/>
            <person name="Ohtani M."/>
            <person name="Okamoto T."/>
            <person name="Okumura M."/>
            <person name="Phillips J."/>
            <person name="Pollak B."/>
            <person name="Reinders A."/>
            <person name="Rovekamp M."/>
            <person name="Sano R."/>
            <person name="Sawa S."/>
            <person name="Schmid M.W."/>
            <person name="Shirakawa M."/>
            <person name="Solano R."/>
            <person name="Spunde A."/>
            <person name="Suetsugu N."/>
            <person name="Sugano S."/>
            <person name="Sugiyama A."/>
            <person name="Sun R."/>
            <person name="Suzuki Y."/>
            <person name="Takenaka M."/>
            <person name="Takezawa D."/>
            <person name="Tomogane H."/>
            <person name="Tsuzuki M."/>
            <person name="Ueda T."/>
            <person name="Umeda M."/>
            <person name="Ward J.M."/>
            <person name="Watanabe Y."/>
            <person name="Yazaki K."/>
            <person name="Yokoyama R."/>
            <person name="Yoshitake Y."/>
            <person name="Yotsui I."/>
            <person name="Zachgo S."/>
            <person name="Schmutz J."/>
        </authorList>
    </citation>
    <scope>NUCLEOTIDE SEQUENCE [LARGE SCALE GENOMIC DNA]</scope>
    <source>
        <strain evidence="3">Tak-1</strain>
    </source>
</reference>
<evidence type="ECO:0000313" key="3">
    <source>
        <dbReference type="Proteomes" id="UP000244005"/>
    </source>
</evidence>
<feature type="compositionally biased region" description="Pro residues" evidence="1">
    <location>
        <begin position="53"/>
        <end position="65"/>
    </location>
</feature>
<dbReference type="Proteomes" id="UP000244005">
    <property type="component" value="Unassembled WGS sequence"/>
</dbReference>
<evidence type="ECO:0000256" key="1">
    <source>
        <dbReference type="SAM" id="MobiDB-lite"/>
    </source>
</evidence>
<sequence length="278" mass="29482">MEGRLWFPPAYFQISQTSHAATPSPASATPIQSHSCPDRPIPPPLPHSSKATTPPPPPPPPPPLPQLHSDDAKAAAATATNESANPTTPRISRSVHSLGSLPSPPLPTPPLASRTKKRQRKAESPPQLSLLARSKKLLLAPSLRLLLLAPSKYKPLSALSALLLLRLLLLLLLPIRVLGFGLVADAAKPLPKPPPNAASPVDNNDADDDADRDRHIKSRPSESAFLPPLQTLQTPTGAAPNIPFARRIKTLRPGAPPAAATGVVSPTRWPTRVHYAVA</sequence>
<gene>
    <name evidence="2" type="ORF">MARPO_0074s0017</name>
</gene>